<dbReference type="InterPro" id="IPR029056">
    <property type="entry name" value="Ribokinase-like"/>
</dbReference>
<protein>
    <recommendedName>
        <fullName evidence="2">hydroxymethylpyrimidine kinase</fullName>
        <ecNumber evidence="2">2.7.1.49</ecNumber>
    </recommendedName>
</protein>
<sequence length="269" mass="28725">MPTPKPPVVLSFAAFDPTGGAGVQADILTIAALGAHPLSVLTGMTVQDTRGVEEMQPVDDDWVVDQARVLLEDITVQAFKIGVLGNVENVAAVAEVIADYPDIPVVFDPVIASGRGDPLADEEVLAAMSELLLPLTTVLTPNSLEARRLVQEEDDADDDMPLSECARFLVELGASHVLITGTHEQAPQVVNTLYGKHGVISTDAWERLPGSYHGSGCTLASAIAVMLARGMDVREAVQAAQRYTWETLAHAIRPGMGQAIPNRFYAHKI</sequence>
<evidence type="ECO:0000313" key="5">
    <source>
        <dbReference type="Proteomes" id="UP001410394"/>
    </source>
</evidence>
<evidence type="ECO:0000256" key="1">
    <source>
        <dbReference type="ARBA" id="ARBA00004948"/>
    </source>
</evidence>
<dbReference type="EMBL" id="JBDIVE010000003">
    <property type="protein sequence ID" value="MEN3068509.1"/>
    <property type="molecule type" value="Genomic_DNA"/>
</dbReference>
<dbReference type="EC" id="2.7.1.49" evidence="2"/>
<evidence type="ECO:0000313" key="4">
    <source>
        <dbReference type="EMBL" id="MEN3068509.1"/>
    </source>
</evidence>
<keyword evidence="5" id="KW-1185">Reference proteome</keyword>
<dbReference type="CDD" id="cd01169">
    <property type="entry name" value="HMPP_kinase"/>
    <property type="match status" value="1"/>
</dbReference>
<dbReference type="Gene3D" id="3.40.1190.20">
    <property type="match status" value="1"/>
</dbReference>
<comment type="pathway">
    <text evidence="1">Cofactor biosynthesis; thiamine diphosphate biosynthesis.</text>
</comment>
<evidence type="ECO:0000256" key="2">
    <source>
        <dbReference type="ARBA" id="ARBA00012135"/>
    </source>
</evidence>
<dbReference type="InterPro" id="IPR004399">
    <property type="entry name" value="HMP/HMP-P_kinase_dom"/>
</dbReference>
<dbReference type="PANTHER" id="PTHR20858:SF17">
    <property type="entry name" value="HYDROXYMETHYLPYRIMIDINE_PHOSPHOMETHYLPYRIMIDINE KINASE THI20-RELATED"/>
    <property type="match status" value="1"/>
</dbReference>
<dbReference type="InterPro" id="IPR013749">
    <property type="entry name" value="PM/HMP-P_kinase-1"/>
</dbReference>
<keyword evidence="4" id="KW-0808">Transferase</keyword>
<dbReference type="PANTHER" id="PTHR20858">
    <property type="entry name" value="PHOSPHOMETHYLPYRIMIDINE KINASE"/>
    <property type="match status" value="1"/>
</dbReference>
<gene>
    <name evidence="4" type="ORF">ABDB84_08455</name>
</gene>
<evidence type="ECO:0000259" key="3">
    <source>
        <dbReference type="Pfam" id="PF08543"/>
    </source>
</evidence>
<dbReference type="RefSeq" id="WP_345919275.1">
    <property type="nucleotide sequence ID" value="NZ_JBDIVE010000003.1"/>
</dbReference>
<dbReference type="GO" id="GO:0016301">
    <property type="term" value="F:kinase activity"/>
    <property type="evidence" value="ECO:0007669"/>
    <property type="project" value="UniProtKB-KW"/>
</dbReference>
<feature type="domain" description="Pyridoxamine kinase/Phosphomethylpyrimidine kinase" evidence="3">
    <location>
        <begin position="16"/>
        <end position="258"/>
    </location>
</feature>
<accession>A0ABU9YXM1</accession>
<name>A0ABU9YXM1_9RHOO</name>
<comment type="caution">
    <text evidence="4">The sequence shown here is derived from an EMBL/GenBank/DDBJ whole genome shotgun (WGS) entry which is preliminary data.</text>
</comment>
<reference evidence="4 5" key="1">
    <citation type="journal article" date="2018" name="Int. J. Syst. Evol. Microbiol.">
        <title>Uliginosibacterium sediminicola sp. nov., isolated from freshwater sediment.</title>
        <authorList>
            <person name="Hwang W.M."/>
            <person name="Kim S.M."/>
            <person name="Kang K."/>
            <person name="Ahn T.Y."/>
        </authorList>
    </citation>
    <scope>NUCLEOTIDE SEQUENCE [LARGE SCALE GENOMIC DNA]</scope>
    <source>
        <strain evidence="4 5">M1-21</strain>
    </source>
</reference>
<proteinExistence type="predicted"/>
<keyword evidence="4" id="KW-0418">Kinase</keyword>
<dbReference type="Proteomes" id="UP001410394">
    <property type="component" value="Unassembled WGS sequence"/>
</dbReference>
<organism evidence="4 5">
    <name type="scientific">Uliginosibacterium sediminicola</name>
    <dbReference type="NCBI Taxonomy" id="2024550"/>
    <lineage>
        <taxon>Bacteria</taxon>
        <taxon>Pseudomonadati</taxon>
        <taxon>Pseudomonadota</taxon>
        <taxon>Betaproteobacteria</taxon>
        <taxon>Rhodocyclales</taxon>
        <taxon>Zoogloeaceae</taxon>
        <taxon>Uliginosibacterium</taxon>
    </lineage>
</organism>
<dbReference type="Pfam" id="PF08543">
    <property type="entry name" value="Phos_pyr_kin"/>
    <property type="match status" value="1"/>
</dbReference>
<dbReference type="SUPFAM" id="SSF53613">
    <property type="entry name" value="Ribokinase-like"/>
    <property type="match status" value="1"/>
</dbReference>